<reference evidence="1" key="1">
    <citation type="submission" date="2023-01" db="EMBL/GenBank/DDBJ databases">
        <title>Genome-based studies on antimicrobial resistance profiles of Riemerella anatipestifer in China, 1994 to 2021.</title>
        <authorList>
            <person name="Yang Z."/>
            <person name="Zhu D."/>
        </authorList>
    </citation>
    <scope>NUCLEOTIDE SEQUENCE</scope>
    <source>
        <strain evidence="1">RCAD1218</strain>
    </source>
</reference>
<dbReference type="AlphaFoldDB" id="A0AAP6LN86"/>
<comment type="caution">
    <text evidence="1">The sequence shown here is derived from an EMBL/GenBank/DDBJ whole genome shotgun (WGS) entry which is preliminary data.</text>
</comment>
<evidence type="ECO:0000313" key="1">
    <source>
        <dbReference type="EMBL" id="MDY3513706.1"/>
    </source>
</evidence>
<dbReference type="EMBL" id="JAQZHK010000017">
    <property type="protein sequence ID" value="MDY3513706.1"/>
    <property type="molecule type" value="Genomic_DNA"/>
</dbReference>
<protein>
    <submittedName>
        <fullName evidence="1">Uncharacterized protein</fullName>
    </submittedName>
</protein>
<organism evidence="1 2">
    <name type="scientific">Riemerella anatipestifer</name>
    <name type="common">Moraxella anatipestifer</name>
    <dbReference type="NCBI Taxonomy" id="34085"/>
    <lineage>
        <taxon>Bacteria</taxon>
        <taxon>Pseudomonadati</taxon>
        <taxon>Bacteroidota</taxon>
        <taxon>Flavobacteriia</taxon>
        <taxon>Flavobacteriales</taxon>
        <taxon>Weeksellaceae</taxon>
        <taxon>Riemerella</taxon>
    </lineage>
</organism>
<evidence type="ECO:0000313" key="2">
    <source>
        <dbReference type="Proteomes" id="UP001284033"/>
    </source>
</evidence>
<accession>A0AAP6LN86</accession>
<gene>
    <name evidence="1" type="ORF">PG303_10840</name>
</gene>
<sequence length="331" mass="39543">MKIPFYTSFKEFKDNYETDLEKWLSIYPDGDEMDYLGYVYERYSDYAVTDISGITIDEPYYKDKTVWVEVKPNNVPKYYWNLQGKYCADEEGSVFERLSFTRVFEIINNRFREIDKYYIENYSNSYKFFHHNVKQIYDEPYHNYNSAGRNDDYIITKKIETDLGECIEFIDLDISGYDIPSGMFNVEIDIIYINDTKYNNFKLSVPKIYKFISDRRKEINGVQTTDEVTPTAEEQHTTGEEHEKQKARVKLNKTQKINILIELGIYQHIYNKGYHGRQVEFLFADILDTTDRHVREVRTSSGKINQEFAKDYLEKLKNMKTEDLEKKSKNQ</sequence>
<name>A0AAP6LN86_RIEAN</name>
<dbReference type="Proteomes" id="UP001284033">
    <property type="component" value="Unassembled WGS sequence"/>
</dbReference>
<proteinExistence type="predicted"/>